<dbReference type="PANTHER" id="PTHR22835">
    <property type="entry name" value="ZINC FINGER FYVE DOMAIN CONTAINING PROTEIN"/>
    <property type="match status" value="1"/>
</dbReference>
<organism evidence="5 6">
    <name type="scientific">Triticum turgidum subsp. durum</name>
    <name type="common">Durum wheat</name>
    <name type="synonym">Triticum durum</name>
    <dbReference type="NCBI Taxonomy" id="4567"/>
    <lineage>
        <taxon>Eukaryota</taxon>
        <taxon>Viridiplantae</taxon>
        <taxon>Streptophyta</taxon>
        <taxon>Embryophyta</taxon>
        <taxon>Tracheophyta</taxon>
        <taxon>Spermatophyta</taxon>
        <taxon>Magnoliopsida</taxon>
        <taxon>Liliopsida</taxon>
        <taxon>Poales</taxon>
        <taxon>Poaceae</taxon>
        <taxon>BOP clade</taxon>
        <taxon>Pooideae</taxon>
        <taxon>Triticodae</taxon>
        <taxon>Triticeae</taxon>
        <taxon>Triticinae</taxon>
        <taxon>Triticum</taxon>
    </lineage>
</organism>
<dbReference type="EMBL" id="LT934122">
    <property type="protein sequence ID" value="VAI53641.1"/>
    <property type="molecule type" value="Genomic_DNA"/>
</dbReference>
<evidence type="ECO:0000256" key="4">
    <source>
        <dbReference type="SAM" id="Phobius"/>
    </source>
</evidence>
<dbReference type="InterPro" id="IPR001087">
    <property type="entry name" value="GDSL"/>
</dbReference>
<dbReference type="Gene3D" id="3.40.50.1110">
    <property type="entry name" value="SGNH hydrolase"/>
    <property type="match status" value="1"/>
</dbReference>
<gene>
    <name evidence="5" type="ORF">TRITD_6Bv1G015680</name>
</gene>
<accession>A0A9R1B6U8</accession>
<feature type="compositionally biased region" description="Basic residues" evidence="3">
    <location>
        <begin position="266"/>
        <end position="276"/>
    </location>
</feature>
<dbReference type="Gramene" id="TRITD6Bv1G015680.1">
    <property type="protein sequence ID" value="TRITD6Bv1G015680.1"/>
    <property type="gene ID" value="TRITD6Bv1G015680"/>
</dbReference>
<comment type="similarity">
    <text evidence="1">Belongs to the 'GDSL' lipolytic enzyme family.</text>
</comment>
<keyword evidence="4" id="KW-1133">Transmembrane helix</keyword>
<evidence type="ECO:0000256" key="1">
    <source>
        <dbReference type="ARBA" id="ARBA00008668"/>
    </source>
</evidence>
<evidence type="ECO:0000256" key="3">
    <source>
        <dbReference type="SAM" id="MobiDB-lite"/>
    </source>
</evidence>
<keyword evidence="2" id="KW-0325">Glycoprotein</keyword>
<dbReference type="Pfam" id="PF00657">
    <property type="entry name" value="Lipase_GDSL"/>
    <property type="match status" value="1"/>
</dbReference>
<feature type="compositionally biased region" description="Low complexity" evidence="3">
    <location>
        <begin position="315"/>
        <end position="326"/>
    </location>
</feature>
<dbReference type="InterPro" id="IPR036514">
    <property type="entry name" value="SGNH_hydro_sf"/>
</dbReference>
<protein>
    <recommendedName>
        <fullName evidence="7">GDSL esterase/lipase</fullName>
    </recommendedName>
</protein>
<keyword evidence="4" id="KW-0812">Transmembrane</keyword>
<reference evidence="5 6" key="1">
    <citation type="submission" date="2017-09" db="EMBL/GenBank/DDBJ databases">
        <authorList>
            <consortium name="International Durum Wheat Genome Sequencing Consortium (IDWGSC)"/>
            <person name="Milanesi L."/>
        </authorList>
    </citation>
    <scope>NUCLEOTIDE SEQUENCE [LARGE SCALE GENOMIC DNA]</scope>
    <source>
        <strain evidence="6">cv. Svevo</strain>
    </source>
</reference>
<feature type="compositionally biased region" description="Basic residues" evidence="3">
    <location>
        <begin position="303"/>
        <end position="314"/>
    </location>
</feature>
<evidence type="ECO:0000313" key="6">
    <source>
        <dbReference type="Proteomes" id="UP000324705"/>
    </source>
</evidence>
<name>A0A9R1B6U8_TRITD</name>
<keyword evidence="6" id="KW-1185">Reference proteome</keyword>
<dbReference type="GO" id="GO:0016788">
    <property type="term" value="F:hydrolase activity, acting on ester bonds"/>
    <property type="evidence" value="ECO:0007669"/>
    <property type="project" value="InterPro"/>
</dbReference>
<dbReference type="AlphaFoldDB" id="A0A9R1B6U8"/>
<feature type="compositionally biased region" description="Low complexity" evidence="3">
    <location>
        <begin position="277"/>
        <end position="290"/>
    </location>
</feature>
<dbReference type="PANTHER" id="PTHR22835:SF634">
    <property type="entry name" value="EARLY NODULE-SPECIFIC PROTEIN ENOD8"/>
    <property type="match status" value="1"/>
</dbReference>
<proteinExistence type="inferred from homology"/>
<evidence type="ECO:0008006" key="7">
    <source>
        <dbReference type="Google" id="ProtNLM"/>
    </source>
</evidence>
<feature type="region of interest" description="Disordered" evidence="3">
    <location>
        <begin position="246"/>
        <end position="337"/>
    </location>
</feature>
<keyword evidence="4" id="KW-0472">Membrane</keyword>
<feature type="transmembrane region" description="Helical" evidence="4">
    <location>
        <begin position="18"/>
        <end position="37"/>
    </location>
</feature>
<dbReference type="Proteomes" id="UP000324705">
    <property type="component" value="Chromosome 6B"/>
</dbReference>
<evidence type="ECO:0000256" key="2">
    <source>
        <dbReference type="ARBA" id="ARBA00023180"/>
    </source>
</evidence>
<sequence length="428" mass="47109">MNGGGGVGAGKISLRLQYYVLLAGVGAVLLVGCLKYMPAAAVVAAGYGSWGSGLAVATRAAEPDAEAATKRSPVVIFNFGDSNSDTGGMAAASGLNIALPEGRTYFRRPTGRLSDGRLVIDFICESLGTPHLSPYLKALGSDFSNGANFAIGGSTATPGGSPFSLDVQLHQFLYFRTRSFELLNKGERTPIDREGFRNAIYAIDIGHNDLSAYLHLPYDQVLAKIPAIVGHIKFAMEDPVRARGEEVLDPRDGGAGLPAAEAVHPQGRRQRPRRQRLPQQVQQRRQGLQREAGRDLQPAPAAHGRRRHRLHRPVPHQVRPRGQPQQVRRREAPHGVLRQRRPAPQLQPLQDVHVRGDAAVRHGRQVHQLGRHPPHRVRQRHRRIQAAHRRLLQAQGQDRHPRQLHRASRWLARLGSFVVCLDLPVPLI</sequence>
<evidence type="ECO:0000313" key="5">
    <source>
        <dbReference type="EMBL" id="VAI53641.1"/>
    </source>
</evidence>